<organism evidence="2 3">
    <name type="scientific">Escallonia herrerae</name>
    <dbReference type="NCBI Taxonomy" id="1293975"/>
    <lineage>
        <taxon>Eukaryota</taxon>
        <taxon>Viridiplantae</taxon>
        <taxon>Streptophyta</taxon>
        <taxon>Embryophyta</taxon>
        <taxon>Tracheophyta</taxon>
        <taxon>Spermatophyta</taxon>
        <taxon>Magnoliopsida</taxon>
        <taxon>eudicotyledons</taxon>
        <taxon>Gunneridae</taxon>
        <taxon>Pentapetalae</taxon>
        <taxon>asterids</taxon>
        <taxon>campanulids</taxon>
        <taxon>Escalloniales</taxon>
        <taxon>Escalloniaceae</taxon>
        <taxon>Escallonia</taxon>
    </lineage>
</organism>
<accession>A0AA88WSS3</accession>
<dbReference type="AlphaFoldDB" id="A0AA88WSS3"/>
<dbReference type="PANTHER" id="PTHR36076:SF1">
    <property type="entry name" value="THIOREDOXIN SUPERFAMILY PROTEIN"/>
    <property type="match status" value="1"/>
</dbReference>
<keyword evidence="3" id="KW-1185">Reference proteome</keyword>
<dbReference type="EMBL" id="JAVXUP010000239">
    <property type="protein sequence ID" value="KAK3033297.1"/>
    <property type="molecule type" value="Genomic_DNA"/>
</dbReference>
<feature type="region of interest" description="Disordered" evidence="1">
    <location>
        <begin position="163"/>
        <end position="182"/>
    </location>
</feature>
<proteinExistence type="predicted"/>
<sequence length="217" mass="24601">YYTGYPKDLGPSRIIHFTSEREFVLILHEGRPMVECPKYPGFCITWQKDDYPFVEIFHSPEQAASQGRVADPNITKYSVKVLPFIKDDINAVERHRIELYWARDRYPVKLRMLGNNPTAAAMGSWSLSTDENNSGLVTKYHNAYGEMTSGNFRYKKFDGKAQVGPLGPQRKDAQSGLTSQHMSQSGLDVVRKKRVHSQITNAKLGSQAQIVVVLNHL</sequence>
<protein>
    <submittedName>
        <fullName evidence="2">Uncharacterized protein</fullName>
    </submittedName>
</protein>
<reference evidence="2" key="1">
    <citation type="submission" date="2022-12" db="EMBL/GenBank/DDBJ databases">
        <title>Draft genome assemblies for two species of Escallonia (Escalloniales).</title>
        <authorList>
            <person name="Chanderbali A."/>
            <person name="Dervinis C."/>
            <person name="Anghel I."/>
            <person name="Soltis D."/>
            <person name="Soltis P."/>
            <person name="Zapata F."/>
        </authorList>
    </citation>
    <scope>NUCLEOTIDE SEQUENCE</scope>
    <source>
        <strain evidence="2">UCBG64.0493</strain>
        <tissue evidence="2">Leaf</tissue>
    </source>
</reference>
<evidence type="ECO:0000313" key="2">
    <source>
        <dbReference type="EMBL" id="KAK3033297.1"/>
    </source>
</evidence>
<dbReference type="PANTHER" id="PTHR36076">
    <property type="entry name" value="THIOREDOXIN SUPERFAMILY PROTEIN"/>
    <property type="match status" value="1"/>
</dbReference>
<evidence type="ECO:0000313" key="3">
    <source>
        <dbReference type="Proteomes" id="UP001188597"/>
    </source>
</evidence>
<comment type="caution">
    <text evidence="2">The sequence shown here is derived from an EMBL/GenBank/DDBJ whole genome shotgun (WGS) entry which is preliminary data.</text>
</comment>
<evidence type="ECO:0000256" key="1">
    <source>
        <dbReference type="SAM" id="MobiDB-lite"/>
    </source>
</evidence>
<dbReference type="Proteomes" id="UP001188597">
    <property type="component" value="Unassembled WGS sequence"/>
</dbReference>
<gene>
    <name evidence="2" type="ORF">RJ639_033228</name>
</gene>
<name>A0AA88WSS3_9ASTE</name>
<feature type="non-terminal residue" evidence="2">
    <location>
        <position position="217"/>
    </location>
</feature>